<evidence type="ECO:0000313" key="1">
    <source>
        <dbReference type="EMBL" id="MBB4027043.1"/>
    </source>
</evidence>
<keyword evidence="2" id="KW-1185">Reference proteome</keyword>
<dbReference type="AlphaFoldDB" id="A0A7W6HXZ7"/>
<dbReference type="EMBL" id="JACIES010000007">
    <property type="protein sequence ID" value="MBB4027043.1"/>
    <property type="molecule type" value="Genomic_DNA"/>
</dbReference>
<organism evidence="1 2">
    <name type="scientific">Butyricimonas faecihominis</name>
    <dbReference type="NCBI Taxonomy" id="1472416"/>
    <lineage>
        <taxon>Bacteria</taxon>
        <taxon>Pseudomonadati</taxon>
        <taxon>Bacteroidota</taxon>
        <taxon>Bacteroidia</taxon>
        <taxon>Bacteroidales</taxon>
        <taxon>Odoribacteraceae</taxon>
        <taxon>Butyricimonas</taxon>
    </lineage>
</organism>
<protein>
    <submittedName>
        <fullName evidence="1">Uncharacterized protein</fullName>
    </submittedName>
</protein>
<proteinExistence type="predicted"/>
<evidence type="ECO:0000313" key="2">
    <source>
        <dbReference type="Proteomes" id="UP000546007"/>
    </source>
</evidence>
<dbReference type="Proteomes" id="UP000546007">
    <property type="component" value="Unassembled WGS sequence"/>
</dbReference>
<name>A0A7W6HXZ7_9BACT</name>
<sequence>MQYIVLLILIFYSFHRNKRSGNFKTFSLIFLDSKALNWILKINFVVNLEK</sequence>
<reference evidence="1 2" key="1">
    <citation type="submission" date="2020-08" db="EMBL/GenBank/DDBJ databases">
        <title>Genomic Encyclopedia of Type Strains, Phase IV (KMG-IV): sequencing the most valuable type-strain genomes for metagenomic binning, comparative biology and taxonomic classification.</title>
        <authorList>
            <person name="Goeker M."/>
        </authorList>
    </citation>
    <scope>NUCLEOTIDE SEQUENCE [LARGE SCALE GENOMIC DNA]</scope>
    <source>
        <strain evidence="1 2">DSM 105721</strain>
    </source>
</reference>
<gene>
    <name evidence="1" type="ORF">GGR14_002846</name>
</gene>
<comment type="caution">
    <text evidence="1">The sequence shown here is derived from an EMBL/GenBank/DDBJ whole genome shotgun (WGS) entry which is preliminary data.</text>
</comment>
<accession>A0A7W6HXZ7</accession>